<gene>
    <name evidence="2" type="ORF">Tci_015230</name>
</gene>
<organism evidence="2">
    <name type="scientific">Tanacetum cinerariifolium</name>
    <name type="common">Dalmatian daisy</name>
    <name type="synonym">Chrysanthemum cinerariifolium</name>
    <dbReference type="NCBI Taxonomy" id="118510"/>
    <lineage>
        <taxon>Eukaryota</taxon>
        <taxon>Viridiplantae</taxon>
        <taxon>Streptophyta</taxon>
        <taxon>Embryophyta</taxon>
        <taxon>Tracheophyta</taxon>
        <taxon>Spermatophyta</taxon>
        <taxon>Magnoliopsida</taxon>
        <taxon>eudicotyledons</taxon>
        <taxon>Gunneridae</taxon>
        <taxon>Pentapetalae</taxon>
        <taxon>asterids</taxon>
        <taxon>campanulids</taxon>
        <taxon>Asterales</taxon>
        <taxon>Asteraceae</taxon>
        <taxon>Asteroideae</taxon>
        <taxon>Anthemideae</taxon>
        <taxon>Anthemidinae</taxon>
        <taxon>Tanacetum</taxon>
    </lineage>
</organism>
<protein>
    <submittedName>
        <fullName evidence="2">Uncharacterized protein</fullName>
    </submittedName>
</protein>
<evidence type="ECO:0000256" key="1">
    <source>
        <dbReference type="SAM" id="Coils"/>
    </source>
</evidence>
<comment type="caution">
    <text evidence="2">The sequence shown here is derived from an EMBL/GenBank/DDBJ whole genome shotgun (WGS) entry which is preliminary data.</text>
</comment>
<keyword evidence="1" id="KW-0175">Coiled coil</keyword>
<accession>A0A6L2K395</accession>
<evidence type="ECO:0000313" key="2">
    <source>
        <dbReference type="EMBL" id="GEU43252.1"/>
    </source>
</evidence>
<sequence>MATPGPANMIARHVTDDLIAFSGETTPQGEQSKLEVLNHVIDEALEDIDTQETNVEMLDDENDGVVQISINCNTLMLCHLLRLRSKFLLSRFVSTGTDSCANLGYVHTDVNSGKRFSCGELVDSSRPQYKMKVVFVQAHCADESFIALMLDLCSALRVSITKNQRLIAELEAFEQRGKALKPLDYMKEMVGRDSAVLGVLE</sequence>
<dbReference type="AlphaFoldDB" id="A0A6L2K395"/>
<proteinExistence type="predicted"/>
<reference evidence="2" key="1">
    <citation type="journal article" date="2019" name="Sci. Rep.">
        <title>Draft genome of Tanacetum cinerariifolium, the natural source of mosquito coil.</title>
        <authorList>
            <person name="Yamashiro T."/>
            <person name="Shiraishi A."/>
            <person name="Satake H."/>
            <person name="Nakayama K."/>
        </authorList>
    </citation>
    <scope>NUCLEOTIDE SEQUENCE</scope>
</reference>
<feature type="coiled-coil region" evidence="1">
    <location>
        <begin position="34"/>
        <end position="61"/>
    </location>
</feature>
<dbReference type="EMBL" id="BKCJ010001683">
    <property type="protein sequence ID" value="GEU43252.1"/>
    <property type="molecule type" value="Genomic_DNA"/>
</dbReference>
<name>A0A6L2K395_TANCI</name>